<dbReference type="PANTHER" id="PTHR17408">
    <property type="entry name" value="HISTONE RNA HAIRPIN-BINDING PROTEIN"/>
    <property type="match status" value="1"/>
</dbReference>
<evidence type="ECO:0000256" key="2">
    <source>
        <dbReference type="ARBA" id="ARBA00022884"/>
    </source>
</evidence>
<name>A0ABN9LTK5_9NEOB</name>
<dbReference type="Pfam" id="PF15247">
    <property type="entry name" value="SLBP_RNA_bind"/>
    <property type="match status" value="1"/>
</dbReference>
<keyword evidence="5" id="KW-1185">Reference proteome</keyword>
<proteinExistence type="inferred from homology"/>
<evidence type="ECO:0000259" key="3">
    <source>
        <dbReference type="Pfam" id="PF15247"/>
    </source>
</evidence>
<sequence>MVLYLAPSIFPSILTIFHVPAEEKQAQTMFDSGDGVLSKGHQRSDIADIRRLNFPDCPKSISEESAPKRVSIGVDTELDLFELKKNVLSSPTQHSGKLEMDDIVLQRRQKQIDYGKNTIGYLCFRQEVSRSQRIPGIHPCSPNKYKKYSWRSWDMQIKLWRRSLHAWDPPVEVPFQKKENYDPSHSFGNPWLHGTETFQGLAADLFDLQISDVPKVIAHLDECSLSIVGGGNWTVKGLGLNEWRGNGANIFRSALQIIEGTCTDNRHYSITEIQFKTDTRRNEGPARKLTNYEEKGRHERRFKNVA</sequence>
<evidence type="ECO:0000313" key="5">
    <source>
        <dbReference type="Proteomes" id="UP001176940"/>
    </source>
</evidence>
<keyword evidence="2" id="KW-0694">RNA-binding</keyword>
<dbReference type="Gene3D" id="1.10.8.1120">
    <property type="entry name" value="Histone RNA hairpin-binding protein RNA-binding domain"/>
    <property type="match status" value="1"/>
</dbReference>
<protein>
    <recommendedName>
        <fullName evidence="3">Histone RNA hairpin-binding protein RNA-binding domain-containing protein</fullName>
    </recommendedName>
</protein>
<dbReference type="EMBL" id="CAUEEQ010026567">
    <property type="protein sequence ID" value="CAJ0947298.1"/>
    <property type="molecule type" value="Genomic_DNA"/>
</dbReference>
<accession>A0ABN9LTK5</accession>
<feature type="domain" description="Histone RNA hairpin-binding protein RNA-binding" evidence="3">
    <location>
        <begin position="101"/>
        <end position="169"/>
    </location>
</feature>
<evidence type="ECO:0000256" key="1">
    <source>
        <dbReference type="ARBA" id="ARBA00006151"/>
    </source>
</evidence>
<dbReference type="Proteomes" id="UP001176940">
    <property type="component" value="Unassembled WGS sequence"/>
</dbReference>
<dbReference type="PANTHER" id="PTHR17408:SF11">
    <property type="entry name" value="STEM-LOOP BINDING PROTEIN-LIKE"/>
    <property type="match status" value="1"/>
</dbReference>
<evidence type="ECO:0000313" key="4">
    <source>
        <dbReference type="EMBL" id="CAJ0947298.1"/>
    </source>
</evidence>
<dbReference type="InterPro" id="IPR038294">
    <property type="entry name" value="SLBP_RNA_bind_sf"/>
</dbReference>
<comment type="caution">
    <text evidence="4">The sequence shown here is derived from an EMBL/GenBank/DDBJ whole genome shotgun (WGS) entry which is preliminary data.</text>
</comment>
<gene>
    <name evidence="4" type="ORF">RIMI_LOCUS11635777</name>
</gene>
<reference evidence="4" key="1">
    <citation type="submission" date="2023-07" db="EMBL/GenBank/DDBJ databases">
        <authorList>
            <person name="Stuckert A."/>
        </authorList>
    </citation>
    <scope>NUCLEOTIDE SEQUENCE</scope>
</reference>
<dbReference type="InterPro" id="IPR026502">
    <property type="entry name" value="SLBP1/SLBP2"/>
</dbReference>
<organism evidence="4 5">
    <name type="scientific">Ranitomeya imitator</name>
    <name type="common">mimic poison frog</name>
    <dbReference type="NCBI Taxonomy" id="111125"/>
    <lineage>
        <taxon>Eukaryota</taxon>
        <taxon>Metazoa</taxon>
        <taxon>Chordata</taxon>
        <taxon>Craniata</taxon>
        <taxon>Vertebrata</taxon>
        <taxon>Euteleostomi</taxon>
        <taxon>Amphibia</taxon>
        <taxon>Batrachia</taxon>
        <taxon>Anura</taxon>
        <taxon>Neobatrachia</taxon>
        <taxon>Hyloidea</taxon>
        <taxon>Dendrobatidae</taxon>
        <taxon>Dendrobatinae</taxon>
        <taxon>Ranitomeya</taxon>
    </lineage>
</organism>
<comment type="similarity">
    <text evidence="1">Belongs to the SLBP family.</text>
</comment>
<dbReference type="InterPro" id="IPR029344">
    <property type="entry name" value="SLBP_RNA_bind"/>
</dbReference>
<feature type="non-terminal residue" evidence="4">
    <location>
        <position position="306"/>
    </location>
</feature>